<organism evidence="1 2">
    <name type="scientific">Podarcis lilfordi</name>
    <name type="common">Lilford's wall lizard</name>
    <dbReference type="NCBI Taxonomy" id="74358"/>
    <lineage>
        <taxon>Eukaryota</taxon>
        <taxon>Metazoa</taxon>
        <taxon>Chordata</taxon>
        <taxon>Craniata</taxon>
        <taxon>Vertebrata</taxon>
        <taxon>Euteleostomi</taxon>
        <taxon>Lepidosauria</taxon>
        <taxon>Squamata</taxon>
        <taxon>Bifurcata</taxon>
        <taxon>Unidentata</taxon>
        <taxon>Episquamata</taxon>
        <taxon>Laterata</taxon>
        <taxon>Lacertibaenia</taxon>
        <taxon>Lacertidae</taxon>
        <taxon>Podarcis</taxon>
    </lineage>
</organism>
<dbReference type="EMBL" id="OX395132">
    <property type="protein sequence ID" value="CAI5778733.1"/>
    <property type="molecule type" value="Genomic_DNA"/>
</dbReference>
<dbReference type="PANTHER" id="PTHR31635:SF196">
    <property type="entry name" value="REVERSE TRANSCRIPTASE DOMAIN-CONTAINING PROTEIN-RELATED"/>
    <property type="match status" value="1"/>
</dbReference>
<evidence type="ECO:0000313" key="2">
    <source>
        <dbReference type="Proteomes" id="UP001178461"/>
    </source>
</evidence>
<name>A0AA35PB22_9SAUR</name>
<dbReference type="AlphaFoldDB" id="A0AA35PB22"/>
<sequence>MNLSLLGRIGVIKMNILPKVFFLFQSVLVISSAACFKKWQKDITKFIWKGKKPRIKHKLLMDIKDSGGFSLPDFKLYYEAACIAWIWDWIKLENTDILELKGHDNRFRWHAY</sequence>
<dbReference type="Proteomes" id="UP001178461">
    <property type="component" value="Chromosome 7"/>
</dbReference>
<evidence type="ECO:0000313" key="1">
    <source>
        <dbReference type="EMBL" id="CAI5778733.1"/>
    </source>
</evidence>
<proteinExistence type="predicted"/>
<protein>
    <submittedName>
        <fullName evidence="1">Uncharacterized protein</fullName>
    </submittedName>
</protein>
<dbReference type="PANTHER" id="PTHR31635">
    <property type="entry name" value="REVERSE TRANSCRIPTASE DOMAIN-CONTAINING PROTEIN-RELATED"/>
    <property type="match status" value="1"/>
</dbReference>
<keyword evidence="2" id="KW-1185">Reference proteome</keyword>
<reference evidence="1" key="1">
    <citation type="submission" date="2022-12" db="EMBL/GenBank/DDBJ databases">
        <authorList>
            <person name="Alioto T."/>
            <person name="Alioto T."/>
            <person name="Gomez Garrido J."/>
        </authorList>
    </citation>
    <scope>NUCLEOTIDE SEQUENCE</scope>
</reference>
<gene>
    <name evidence="1" type="ORF">PODLI_1B003472</name>
</gene>
<accession>A0AA35PB22</accession>